<name>A0ABP0J9Y0_9DINO</name>
<dbReference type="Proteomes" id="UP001642464">
    <property type="component" value="Unassembled WGS sequence"/>
</dbReference>
<evidence type="ECO:0000256" key="1">
    <source>
        <dbReference type="SAM" id="MobiDB-lite"/>
    </source>
</evidence>
<sequence>MAIAKTTPLAEVKTEVAAKDTATSECTDSEDADLPLQQPYEEVQFIIDSEEPEAIAAAHLKKVPL</sequence>
<dbReference type="EMBL" id="CAXAMM010006446">
    <property type="protein sequence ID" value="CAK9011043.1"/>
    <property type="molecule type" value="Genomic_DNA"/>
</dbReference>
<feature type="region of interest" description="Disordered" evidence="1">
    <location>
        <begin position="14"/>
        <end position="35"/>
    </location>
</feature>
<reference evidence="2 3" key="1">
    <citation type="submission" date="2024-02" db="EMBL/GenBank/DDBJ databases">
        <authorList>
            <person name="Chen Y."/>
            <person name="Shah S."/>
            <person name="Dougan E. K."/>
            <person name="Thang M."/>
            <person name="Chan C."/>
        </authorList>
    </citation>
    <scope>NUCLEOTIDE SEQUENCE [LARGE SCALE GENOMIC DNA]</scope>
</reference>
<keyword evidence="3" id="KW-1185">Reference proteome</keyword>
<evidence type="ECO:0000313" key="3">
    <source>
        <dbReference type="Proteomes" id="UP001642464"/>
    </source>
</evidence>
<gene>
    <name evidence="2" type="ORF">SCF082_LOCUS10920</name>
</gene>
<organism evidence="2 3">
    <name type="scientific">Durusdinium trenchii</name>
    <dbReference type="NCBI Taxonomy" id="1381693"/>
    <lineage>
        <taxon>Eukaryota</taxon>
        <taxon>Sar</taxon>
        <taxon>Alveolata</taxon>
        <taxon>Dinophyceae</taxon>
        <taxon>Suessiales</taxon>
        <taxon>Symbiodiniaceae</taxon>
        <taxon>Durusdinium</taxon>
    </lineage>
</organism>
<protein>
    <submittedName>
        <fullName evidence="2">Uncharacterized protein</fullName>
    </submittedName>
</protein>
<proteinExistence type="predicted"/>
<accession>A0ABP0J9Y0</accession>
<evidence type="ECO:0000313" key="2">
    <source>
        <dbReference type="EMBL" id="CAK9011043.1"/>
    </source>
</evidence>
<comment type="caution">
    <text evidence="2">The sequence shown here is derived from an EMBL/GenBank/DDBJ whole genome shotgun (WGS) entry which is preliminary data.</text>
</comment>